<sequence>MTARQLATLLFSTTFLLAGCSSGGGSSDAYPVDVSGARVSSRTMENGDLLEEYRVAGQLRMVRVKPARGAPYYLYDRDGDGRMDNPRDQVPVVYWKLYSW</sequence>
<dbReference type="InterPro" id="IPR021357">
    <property type="entry name" value="DUF2782"/>
</dbReference>
<accession>A0A7W3V1L4</accession>
<dbReference type="Proteomes" id="UP000051254">
    <property type="component" value="Unassembled WGS sequence"/>
</dbReference>
<name>A0A0R0BN56_9GAMM</name>
<dbReference type="Gene3D" id="2.20.130.30">
    <property type="entry name" value="Protein of unknown function DUF2782"/>
    <property type="match status" value="1"/>
</dbReference>
<feature type="signal peptide" evidence="1">
    <location>
        <begin position="1"/>
        <end position="18"/>
    </location>
</feature>
<proteinExistence type="predicted"/>
<evidence type="ECO:0000313" key="3">
    <source>
        <dbReference type="EMBL" id="MBB1117312.1"/>
    </source>
</evidence>
<dbReference type="OrthoDB" id="5296182at2"/>
<dbReference type="PROSITE" id="PS51257">
    <property type="entry name" value="PROKAR_LIPOPROTEIN"/>
    <property type="match status" value="1"/>
</dbReference>
<dbReference type="PATRIC" id="fig|266128.3.peg.2840"/>
<reference evidence="2 4" key="1">
    <citation type="submission" date="2015-05" db="EMBL/GenBank/DDBJ databases">
        <title>Genome sequencing and analysis of members of genus Stenotrophomonas.</title>
        <authorList>
            <person name="Patil P.P."/>
            <person name="Midha S."/>
            <person name="Patil P.B."/>
        </authorList>
    </citation>
    <scope>NUCLEOTIDE SEQUENCE [LARGE SCALE GENOMIC DNA]</scope>
    <source>
        <strain evidence="2 4">DSM 17805</strain>
    </source>
</reference>
<evidence type="ECO:0000313" key="5">
    <source>
        <dbReference type="Proteomes" id="UP000550609"/>
    </source>
</evidence>
<dbReference type="Pfam" id="PF11191">
    <property type="entry name" value="DUF2782"/>
    <property type="match status" value="1"/>
</dbReference>
<gene>
    <name evidence="2" type="ORF">ABB25_05865</name>
    <name evidence="3" type="ORF">H4O09_09665</name>
</gene>
<evidence type="ECO:0000313" key="4">
    <source>
        <dbReference type="Proteomes" id="UP000051254"/>
    </source>
</evidence>
<organism evidence="2 4">
    <name type="scientific">Stenotrophomonas koreensis</name>
    <dbReference type="NCBI Taxonomy" id="266128"/>
    <lineage>
        <taxon>Bacteria</taxon>
        <taxon>Pseudomonadati</taxon>
        <taxon>Pseudomonadota</taxon>
        <taxon>Gammaproteobacteria</taxon>
        <taxon>Lysobacterales</taxon>
        <taxon>Lysobacteraceae</taxon>
        <taxon>Stenotrophomonas</taxon>
    </lineage>
</organism>
<keyword evidence="4" id="KW-1185">Reference proteome</keyword>
<protein>
    <submittedName>
        <fullName evidence="3">DUF2782 domain-containing protein</fullName>
    </submittedName>
</protein>
<accession>A0A0R0BN56</accession>
<evidence type="ECO:0000256" key="1">
    <source>
        <dbReference type="SAM" id="SignalP"/>
    </source>
</evidence>
<dbReference type="Proteomes" id="UP000550609">
    <property type="component" value="Unassembled WGS sequence"/>
</dbReference>
<comment type="caution">
    <text evidence="2">The sequence shown here is derived from an EMBL/GenBank/DDBJ whole genome shotgun (WGS) entry which is preliminary data.</text>
</comment>
<dbReference type="RefSeq" id="WP_057664894.1">
    <property type="nucleotide sequence ID" value="NZ_JACIUV010000004.1"/>
</dbReference>
<dbReference type="STRING" id="266128.ABB25_05865"/>
<dbReference type="EMBL" id="JACIUV010000004">
    <property type="protein sequence ID" value="MBB1117312.1"/>
    <property type="molecule type" value="Genomic_DNA"/>
</dbReference>
<dbReference type="AlphaFoldDB" id="A0A0R0BN56"/>
<evidence type="ECO:0000313" key="2">
    <source>
        <dbReference type="EMBL" id="KRG58685.1"/>
    </source>
</evidence>
<keyword evidence="1" id="KW-0732">Signal</keyword>
<feature type="chain" id="PRO_5006392722" evidence="1">
    <location>
        <begin position="19"/>
        <end position="100"/>
    </location>
</feature>
<dbReference type="EMBL" id="LDJH01000009">
    <property type="protein sequence ID" value="KRG58685.1"/>
    <property type="molecule type" value="Genomic_DNA"/>
</dbReference>
<reference evidence="3 5" key="2">
    <citation type="submission" date="2020-08" db="EMBL/GenBank/DDBJ databases">
        <title>Stenotrophomonas sp. W1S232.</title>
        <authorList>
            <person name="Deng Y."/>
        </authorList>
    </citation>
    <scope>NUCLEOTIDE SEQUENCE [LARGE SCALE GENOMIC DNA]</scope>
    <source>
        <strain evidence="3 5">W1S232</strain>
    </source>
</reference>